<protein>
    <submittedName>
        <fullName evidence="1">Mitochondrial substrate carrier</fullName>
    </submittedName>
</protein>
<dbReference type="AlphaFoldDB" id="A0A2P2PR71"/>
<evidence type="ECO:0000313" key="1">
    <source>
        <dbReference type="EMBL" id="MBX57234.1"/>
    </source>
</evidence>
<proteinExistence type="predicted"/>
<accession>A0A2P2PR71</accession>
<dbReference type="EMBL" id="GGEC01076750">
    <property type="protein sequence ID" value="MBX57234.1"/>
    <property type="molecule type" value="Transcribed_RNA"/>
</dbReference>
<organism evidence="1">
    <name type="scientific">Rhizophora mucronata</name>
    <name type="common">Asiatic mangrove</name>
    <dbReference type="NCBI Taxonomy" id="61149"/>
    <lineage>
        <taxon>Eukaryota</taxon>
        <taxon>Viridiplantae</taxon>
        <taxon>Streptophyta</taxon>
        <taxon>Embryophyta</taxon>
        <taxon>Tracheophyta</taxon>
        <taxon>Spermatophyta</taxon>
        <taxon>Magnoliopsida</taxon>
        <taxon>eudicotyledons</taxon>
        <taxon>Gunneridae</taxon>
        <taxon>Pentapetalae</taxon>
        <taxon>rosids</taxon>
        <taxon>fabids</taxon>
        <taxon>Malpighiales</taxon>
        <taxon>Rhizophoraceae</taxon>
        <taxon>Rhizophora</taxon>
    </lineage>
</organism>
<reference evidence="1" key="1">
    <citation type="submission" date="2018-02" db="EMBL/GenBank/DDBJ databases">
        <title>Rhizophora mucronata_Transcriptome.</title>
        <authorList>
            <person name="Meera S.P."/>
            <person name="Sreeshan A."/>
            <person name="Augustine A."/>
        </authorList>
    </citation>
    <scope>NUCLEOTIDE SEQUENCE</scope>
    <source>
        <tissue evidence="1">Leaf</tissue>
    </source>
</reference>
<name>A0A2P2PR71_RHIMU</name>
<sequence>MPPPAAPIRARSETERFFMRDWTLGLFLDVGLSHCGALGAIWAFREIELEAKRGKSMVMACLWSWSSTSRLRGFWAYKREEKLLTRLLKSAWIVG</sequence>